<evidence type="ECO:0000313" key="4">
    <source>
        <dbReference type="Proteomes" id="UP000191144"/>
    </source>
</evidence>
<name>A0A1G4JW42_9SACH</name>
<dbReference type="Pfam" id="PF10358">
    <property type="entry name" value="NT-C2"/>
    <property type="match status" value="1"/>
</dbReference>
<sequence length="414" mass="45990">MITFAHKGKSKRPKFLFQLKITELSNIPQSSGYCFVKWHLKDGTGTTSHSIVPSSSDSADSGSGAAAVRSSSQSRGATPRVLVKHHRAHWNYTLPKPVLVKLTTDKSRVLQRKELVLEVFFEFLERLGPGAGDRKGSQQSDASPSSGSGSSNSVYTQRVSRKVLLGVVEVNLAEYINREQRQIPSRFLLQKSKVNSILSLAIQMELARGSYEDFESSQYSNSGQLPNTLRNGISEVFDASSDASSPTSSTFTPNTASNNSAAKKTDVQGTFSITINNPFVDKLYQKTFQVPWDPRPGEFNPKECVEDILDGGDGWAKNEKGINLIDIDALHLSELEKTYEDRHRQIPMEMNHGEFDRRAFVERRVGTESRSNTLKRGVGDRKNLSRGNTPTAEDPSDNHEASYFKSWTISKILP</sequence>
<dbReference type="PANTHER" id="PTHR21456:SF1">
    <property type="entry name" value="C2 NT-TYPE DOMAIN-CONTAINING PROTEIN"/>
    <property type="match status" value="1"/>
</dbReference>
<dbReference type="InterPro" id="IPR019448">
    <property type="entry name" value="NT-C2"/>
</dbReference>
<dbReference type="EMBL" id="LT598477">
    <property type="protein sequence ID" value="SCU95291.1"/>
    <property type="molecule type" value="Genomic_DNA"/>
</dbReference>
<dbReference type="InterPro" id="IPR039931">
    <property type="entry name" value="EEIG1/2-like"/>
</dbReference>
<feature type="domain" description="C2 NT-type" evidence="2">
    <location>
        <begin position="5"/>
        <end position="206"/>
    </location>
</feature>
<dbReference type="PROSITE" id="PS51840">
    <property type="entry name" value="C2_NT"/>
    <property type="match status" value="1"/>
</dbReference>
<feature type="region of interest" description="Disordered" evidence="1">
    <location>
        <begin position="238"/>
        <end position="264"/>
    </location>
</feature>
<dbReference type="AlphaFoldDB" id="A0A1G4JW42"/>
<dbReference type="OrthoDB" id="3365224at2759"/>
<feature type="compositionally biased region" description="Low complexity" evidence="1">
    <location>
        <begin position="137"/>
        <end position="153"/>
    </location>
</feature>
<evidence type="ECO:0000259" key="2">
    <source>
        <dbReference type="PROSITE" id="PS51840"/>
    </source>
</evidence>
<feature type="region of interest" description="Disordered" evidence="1">
    <location>
        <begin position="366"/>
        <end position="400"/>
    </location>
</feature>
<dbReference type="PANTHER" id="PTHR21456">
    <property type="entry name" value="FAMILY WITH SEQUENCE SIMILARITY 102"/>
    <property type="match status" value="1"/>
</dbReference>
<dbReference type="Proteomes" id="UP000191144">
    <property type="component" value="Chromosome F"/>
</dbReference>
<reference evidence="4" key="1">
    <citation type="submission" date="2016-03" db="EMBL/GenBank/DDBJ databases">
        <authorList>
            <person name="Devillers Hugo."/>
        </authorList>
    </citation>
    <scope>NUCLEOTIDE SEQUENCE [LARGE SCALE GENOMIC DNA]</scope>
</reference>
<evidence type="ECO:0000313" key="3">
    <source>
        <dbReference type="EMBL" id="SCU95291.1"/>
    </source>
</evidence>
<protein>
    <submittedName>
        <fullName evidence="3">LAME_0F11562g1_1</fullName>
    </submittedName>
</protein>
<proteinExistence type="predicted"/>
<keyword evidence="4" id="KW-1185">Reference proteome</keyword>
<organism evidence="3 4">
    <name type="scientific">Lachancea meyersii CBS 8951</name>
    <dbReference type="NCBI Taxonomy" id="1266667"/>
    <lineage>
        <taxon>Eukaryota</taxon>
        <taxon>Fungi</taxon>
        <taxon>Dikarya</taxon>
        <taxon>Ascomycota</taxon>
        <taxon>Saccharomycotina</taxon>
        <taxon>Saccharomycetes</taxon>
        <taxon>Saccharomycetales</taxon>
        <taxon>Saccharomycetaceae</taxon>
        <taxon>Lachancea</taxon>
    </lineage>
</organism>
<feature type="compositionally biased region" description="Low complexity" evidence="1">
    <location>
        <begin position="238"/>
        <end position="262"/>
    </location>
</feature>
<evidence type="ECO:0000256" key="1">
    <source>
        <dbReference type="SAM" id="MobiDB-lite"/>
    </source>
</evidence>
<feature type="compositionally biased region" description="Low complexity" evidence="1">
    <location>
        <begin position="54"/>
        <end position="77"/>
    </location>
</feature>
<accession>A0A1G4JW42</accession>
<feature type="region of interest" description="Disordered" evidence="1">
    <location>
        <begin position="47"/>
        <end position="80"/>
    </location>
</feature>
<gene>
    <name evidence="3" type="ORF">LAME_0F11562G</name>
</gene>
<feature type="region of interest" description="Disordered" evidence="1">
    <location>
        <begin position="131"/>
        <end position="154"/>
    </location>
</feature>